<dbReference type="SFLD" id="SFLDS00003">
    <property type="entry name" value="Haloacid_Dehalogenase"/>
    <property type="match status" value="1"/>
</dbReference>
<evidence type="ECO:0000313" key="2">
    <source>
        <dbReference type="Proteomes" id="UP000232229"/>
    </source>
</evidence>
<dbReference type="RefSeq" id="WP_027875604.1">
    <property type="nucleotide sequence ID" value="NZ_CP023173.1"/>
</dbReference>
<dbReference type="AlphaFoldDB" id="A0A249SNS6"/>
<sequence length="281" mass="32074">MIKMIIIDIDGTVYHHVYGIHKKTKEAILKAKELNIPVIIATGRNITTIYDIAKELEIDDSNNPFVSQNGGQSFTFKDKETKDLKIHYTSTFDISLTKELFEKANKSKIKIFAYSEQEKYAYCNKKISAFRTFMKFKTKRQKLINYSKWTNFEKLKVSKFICFGKTKNMASFRNFAEDNDVSIFAFSYVSEARANIELNPKGIDKSYGLQFVCEKMNIDPKDVIYFGDGENDIAALKWAGKGIAMANAKDEVKAVANDVTDLTVEHGGVGDYLFKNVFNKQ</sequence>
<dbReference type="SFLD" id="SFLDG01140">
    <property type="entry name" value="C2.B:_Phosphomannomutase_and_P"/>
    <property type="match status" value="1"/>
</dbReference>
<proteinExistence type="predicted"/>
<dbReference type="Proteomes" id="UP000232229">
    <property type="component" value="Chromosome"/>
</dbReference>
<dbReference type="InterPro" id="IPR036412">
    <property type="entry name" value="HAD-like_sf"/>
</dbReference>
<dbReference type="PANTHER" id="PTHR10000">
    <property type="entry name" value="PHOSPHOSERINE PHOSPHATASE"/>
    <property type="match status" value="1"/>
</dbReference>
<dbReference type="Pfam" id="PF08282">
    <property type="entry name" value="Hydrolase_3"/>
    <property type="match status" value="1"/>
</dbReference>
<dbReference type="SUPFAM" id="SSF56784">
    <property type="entry name" value="HAD-like"/>
    <property type="match status" value="1"/>
</dbReference>
<dbReference type="Gene3D" id="3.30.1240.10">
    <property type="match status" value="1"/>
</dbReference>
<dbReference type="PROSITE" id="PS01229">
    <property type="entry name" value="COF_2"/>
    <property type="match status" value="1"/>
</dbReference>
<dbReference type="EMBL" id="CP023173">
    <property type="protein sequence ID" value="ASZ09280.1"/>
    <property type="molecule type" value="Genomic_DNA"/>
</dbReference>
<dbReference type="Gene3D" id="3.40.50.1000">
    <property type="entry name" value="HAD superfamily/HAD-like"/>
    <property type="match status" value="1"/>
</dbReference>
<dbReference type="NCBIfam" id="TIGR01484">
    <property type="entry name" value="HAD-SF-IIB"/>
    <property type="match status" value="1"/>
</dbReference>
<dbReference type="KEGG" id="mchc:CK556_02915"/>
<dbReference type="GO" id="GO:0000287">
    <property type="term" value="F:magnesium ion binding"/>
    <property type="evidence" value="ECO:0007669"/>
    <property type="project" value="TreeGrafter"/>
</dbReference>
<evidence type="ECO:0000313" key="1">
    <source>
        <dbReference type="EMBL" id="ASZ09280.1"/>
    </source>
</evidence>
<keyword evidence="2" id="KW-1185">Reference proteome</keyword>
<gene>
    <name evidence="1" type="ORF">CK556_02915</name>
</gene>
<dbReference type="PANTHER" id="PTHR10000:SF8">
    <property type="entry name" value="HAD SUPERFAMILY HYDROLASE-LIKE, TYPE 3"/>
    <property type="match status" value="1"/>
</dbReference>
<keyword evidence="1" id="KW-0378">Hydrolase</keyword>
<accession>A0A249SNS6</accession>
<dbReference type="NCBIfam" id="TIGR00099">
    <property type="entry name" value="Cof-subfamily"/>
    <property type="match status" value="1"/>
</dbReference>
<dbReference type="GO" id="GO:0016791">
    <property type="term" value="F:phosphatase activity"/>
    <property type="evidence" value="ECO:0007669"/>
    <property type="project" value="UniProtKB-ARBA"/>
</dbReference>
<dbReference type="STRING" id="1336232.GCA_000518825_01313"/>
<dbReference type="GO" id="GO:0005829">
    <property type="term" value="C:cytosol"/>
    <property type="evidence" value="ECO:0007669"/>
    <property type="project" value="TreeGrafter"/>
</dbReference>
<protein>
    <submittedName>
        <fullName evidence="1">Cof-type HAD-IIB family hydrolase</fullName>
    </submittedName>
</protein>
<name>A0A249SNS6_9MOLU</name>
<dbReference type="InterPro" id="IPR000150">
    <property type="entry name" value="Cof"/>
</dbReference>
<organism evidence="1 2">
    <name type="scientific">Mesoplasma chauliocola</name>
    <dbReference type="NCBI Taxonomy" id="216427"/>
    <lineage>
        <taxon>Bacteria</taxon>
        <taxon>Bacillati</taxon>
        <taxon>Mycoplasmatota</taxon>
        <taxon>Mollicutes</taxon>
        <taxon>Entomoplasmatales</taxon>
        <taxon>Entomoplasmataceae</taxon>
        <taxon>Mesoplasma</taxon>
    </lineage>
</organism>
<reference evidence="1 2" key="1">
    <citation type="submission" date="2017-08" db="EMBL/GenBank/DDBJ databases">
        <title>Complete Genome Sequence of Mesoplasma chauliocola.</title>
        <authorList>
            <person name="Knight T.F.Jr."/>
            <person name="Citino T."/>
        </authorList>
    </citation>
    <scope>NUCLEOTIDE SEQUENCE [LARGE SCALE GENOMIC DNA]</scope>
    <source>
        <strain evidence="1 2">CHPA-2</strain>
    </source>
</reference>
<dbReference type="InterPro" id="IPR023214">
    <property type="entry name" value="HAD_sf"/>
</dbReference>
<dbReference type="InterPro" id="IPR006379">
    <property type="entry name" value="HAD-SF_hydro_IIB"/>
</dbReference>